<evidence type="ECO:0000256" key="12">
    <source>
        <dbReference type="ARBA" id="ARBA00023098"/>
    </source>
</evidence>
<evidence type="ECO:0000256" key="14">
    <source>
        <dbReference type="ARBA" id="ARBA00023209"/>
    </source>
</evidence>
<comment type="subcellular location">
    <subcellularLocation>
        <location evidence="2">Membrane</location>
        <topology evidence="2">Multi-pass membrane protein</topology>
    </subcellularLocation>
</comment>
<keyword evidence="7 16" id="KW-0444">Lipid biosynthesis</keyword>
<evidence type="ECO:0000256" key="8">
    <source>
        <dbReference type="ARBA" id="ARBA00022679"/>
    </source>
</evidence>
<keyword evidence="13 16" id="KW-0472">Membrane</keyword>
<evidence type="ECO:0000256" key="2">
    <source>
        <dbReference type="ARBA" id="ARBA00004141"/>
    </source>
</evidence>
<dbReference type="Pfam" id="PF01148">
    <property type="entry name" value="CTP_transf_1"/>
    <property type="match status" value="1"/>
</dbReference>
<evidence type="ECO:0000256" key="6">
    <source>
        <dbReference type="ARBA" id="ARBA00012487"/>
    </source>
</evidence>
<evidence type="ECO:0000256" key="13">
    <source>
        <dbReference type="ARBA" id="ARBA00023136"/>
    </source>
</evidence>
<keyword evidence="14 16" id="KW-0594">Phospholipid biosynthesis</keyword>
<keyword evidence="11 16" id="KW-1133">Transmembrane helix</keyword>
<name>A0A818PGF2_9BILA</name>
<dbReference type="PANTHER" id="PTHR13773">
    <property type="entry name" value="PHOSPHATIDATE CYTIDYLYLTRANSFERASE"/>
    <property type="match status" value="1"/>
</dbReference>
<dbReference type="PIRSF" id="PIRSF018269">
    <property type="entry name" value="PC_trans_euk"/>
    <property type="match status" value="1"/>
</dbReference>
<evidence type="ECO:0000256" key="9">
    <source>
        <dbReference type="ARBA" id="ARBA00022692"/>
    </source>
</evidence>
<dbReference type="InterPro" id="IPR016720">
    <property type="entry name" value="PC_Trfase_euk"/>
</dbReference>
<evidence type="ECO:0000256" key="10">
    <source>
        <dbReference type="ARBA" id="ARBA00022695"/>
    </source>
</evidence>
<accession>A0A818PGF2</accession>
<evidence type="ECO:0000313" key="19">
    <source>
        <dbReference type="EMBL" id="CAF3620734.1"/>
    </source>
</evidence>
<evidence type="ECO:0000256" key="5">
    <source>
        <dbReference type="ARBA" id="ARBA00010185"/>
    </source>
</evidence>
<evidence type="ECO:0000256" key="4">
    <source>
        <dbReference type="ARBA" id="ARBA00005189"/>
    </source>
</evidence>
<keyword evidence="8 16" id="KW-0808">Transferase</keyword>
<organism evidence="19 21">
    <name type="scientific">Rotaria socialis</name>
    <dbReference type="NCBI Taxonomy" id="392032"/>
    <lineage>
        <taxon>Eukaryota</taxon>
        <taxon>Metazoa</taxon>
        <taxon>Spiralia</taxon>
        <taxon>Gnathifera</taxon>
        <taxon>Rotifera</taxon>
        <taxon>Eurotatoria</taxon>
        <taxon>Bdelloidea</taxon>
        <taxon>Philodinida</taxon>
        <taxon>Philodinidae</taxon>
        <taxon>Rotaria</taxon>
    </lineage>
</organism>
<feature type="region of interest" description="Disordered" evidence="18">
    <location>
        <begin position="1"/>
        <end position="36"/>
    </location>
</feature>
<dbReference type="Proteomes" id="UP000663862">
    <property type="component" value="Unassembled WGS sequence"/>
</dbReference>
<evidence type="ECO:0000256" key="18">
    <source>
        <dbReference type="SAM" id="MobiDB-lite"/>
    </source>
</evidence>
<dbReference type="Proteomes" id="UP000663869">
    <property type="component" value="Unassembled WGS sequence"/>
</dbReference>
<evidence type="ECO:0000256" key="1">
    <source>
        <dbReference type="ARBA" id="ARBA00001698"/>
    </source>
</evidence>
<keyword evidence="9 16" id="KW-0812">Transmembrane</keyword>
<evidence type="ECO:0000256" key="11">
    <source>
        <dbReference type="ARBA" id="ARBA00022989"/>
    </source>
</evidence>
<dbReference type="EMBL" id="CAJOBQ010000067">
    <property type="protein sequence ID" value="CAF4241275.1"/>
    <property type="molecule type" value="Genomic_DNA"/>
</dbReference>
<sequence length="462" mass="52638">MSTDAATSSSSSSPLVSGMYHRHVEQENNTDGSQSIKPETLAAAAAAAAAAVTTEDDDMEPLPSQPSGAHMLIEESVIQKFMMCFDRLLIGVNPRWRNWIIRGIFSWVMILGFAKLVSMGPLVVSLVVLLIQIKCFQEIINIGYTVYKSHNLPWFRTLSWYFLFTSNYWLYGESLINHFGFMMNKHNFLQPLVTYHRMIAFLLYTSGFVGFVLSLKKTYYLKQFTLFGYTHITLMILVTSSHQMIQNICEGMIWFLFPVSLIICNDIMAYMFGFFYGRTPLTKLSPKKTWEGFIGGGVSTLIFGFILAGIFSRYQFFVCPLEYDEEKMGLATSCIPLPLFQKTIYAMPKPFSFFKRTLELYPFQLHSLIISLFASSIGPFGGFFASGFKRAFRIKDFAATIPGHGGFVDRFDCQIIMALFTNVYISTFAHVASPNKLLQQVLALTPENREEFLRLLRNHFKE</sequence>
<evidence type="ECO:0000313" key="21">
    <source>
        <dbReference type="Proteomes" id="UP000663869"/>
    </source>
</evidence>
<dbReference type="UniPathway" id="UPA00557">
    <property type="reaction ID" value="UER00614"/>
</dbReference>
<evidence type="ECO:0000256" key="7">
    <source>
        <dbReference type="ARBA" id="ARBA00022516"/>
    </source>
</evidence>
<reference evidence="19" key="1">
    <citation type="submission" date="2021-02" db="EMBL/GenBank/DDBJ databases">
        <authorList>
            <person name="Nowell W R."/>
        </authorList>
    </citation>
    <scope>NUCLEOTIDE SEQUENCE</scope>
</reference>
<feature type="transmembrane region" description="Helical" evidence="16">
    <location>
        <begin position="365"/>
        <end position="385"/>
    </location>
</feature>
<evidence type="ECO:0000256" key="17">
    <source>
        <dbReference type="RuleBase" id="RU003938"/>
    </source>
</evidence>
<comment type="caution">
    <text evidence="19">The sequence shown here is derived from an EMBL/GenBank/DDBJ whole genome shotgun (WGS) entry which is preliminary data.</text>
</comment>
<evidence type="ECO:0000313" key="20">
    <source>
        <dbReference type="EMBL" id="CAF4241275.1"/>
    </source>
</evidence>
<feature type="transmembrane region" description="Helical" evidence="16">
    <location>
        <begin position="192"/>
        <end position="213"/>
    </location>
</feature>
<comment type="catalytic activity">
    <reaction evidence="1 16 17">
        <text>a 1,2-diacyl-sn-glycero-3-phosphate + CTP + H(+) = a CDP-1,2-diacyl-sn-glycerol + diphosphate</text>
        <dbReference type="Rhea" id="RHEA:16229"/>
        <dbReference type="ChEBI" id="CHEBI:15378"/>
        <dbReference type="ChEBI" id="CHEBI:33019"/>
        <dbReference type="ChEBI" id="CHEBI:37563"/>
        <dbReference type="ChEBI" id="CHEBI:58332"/>
        <dbReference type="ChEBI" id="CHEBI:58608"/>
        <dbReference type="EC" id="2.7.7.41"/>
    </reaction>
</comment>
<proteinExistence type="inferred from homology"/>
<feature type="compositionally biased region" description="Polar residues" evidence="18">
    <location>
        <begin position="27"/>
        <end position="36"/>
    </location>
</feature>
<gene>
    <name evidence="19" type="ORF">FME351_LOCUS22919</name>
    <name evidence="20" type="ORF">TSG867_LOCUS2488</name>
</gene>
<protein>
    <recommendedName>
        <fullName evidence="6 16">Phosphatidate cytidylyltransferase</fullName>
        <ecNumber evidence="6 16">2.7.7.41</ecNumber>
    </recommendedName>
</protein>
<dbReference type="PANTHER" id="PTHR13773:SF8">
    <property type="entry name" value="PHOSPHATIDATE CYTIDYLYLTRANSFERASE, PHOTORECEPTOR-SPECIFIC"/>
    <property type="match status" value="1"/>
</dbReference>
<dbReference type="GO" id="GO:0016024">
    <property type="term" value="P:CDP-diacylglycerol biosynthetic process"/>
    <property type="evidence" value="ECO:0007669"/>
    <property type="project" value="UniProtKB-UniRule"/>
</dbReference>
<dbReference type="PROSITE" id="PS01315">
    <property type="entry name" value="CDS"/>
    <property type="match status" value="1"/>
</dbReference>
<dbReference type="AlphaFoldDB" id="A0A818PGF2"/>
<comment type="similarity">
    <text evidence="5 16 17">Belongs to the CDS family.</text>
</comment>
<dbReference type="GO" id="GO:0005789">
    <property type="term" value="C:endoplasmic reticulum membrane"/>
    <property type="evidence" value="ECO:0007669"/>
    <property type="project" value="TreeGrafter"/>
</dbReference>
<feature type="transmembrane region" description="Helical" evidence="16">
    <location>
        <begin position="293"/>
        <end position="316"/>
    </location>
</feature>
<feature type="transmembrane region" description="Helical" evidence="16">
    <location>
        <begin position="104"/>
        <end position="133"/>
    </location>
</feature>
<feature type="transmembrane region" description="Helical" evidence="16">
    <location>
        <begin position="153"/>
        <end position="171"/>
    </location>
</feature>
<evidence type="ECO:0000256" key="15">
    <source>
        <dbReference type="ARBA" id="ARBA00023264"/>
    </source>
</evidence>
<keyword evidence="12 16" id="KW-0443">Lipid metabolism</keyword>
<evidence type="ECO:0000256" key="16">
    <source>
        <dbReference type="PIRNR" id="PIRNR018269"/>
    </source>
</evidence>
<dbReference type="EC" id="2.7.7.41" evidence="6 16"/>
<feature type="transmembrane region" description="Helical" evidence="16">
    <location>
        <begin position="219"/>
        <end position="239"/>
    </location>
</feature>
<comment type="pathway">
    <text evidence="3 16 17">Phospholipid metabolism; CDP-diacylglycerol biosynthesis; CDP-diacylglycerol from sn-glycerol 3-phosphate: step 3/3.</text>
</comment>
<feature type="transmembrane region" description="Helical" evidence="16">
    <location>
        <begin position="251"/>
        <end position="273"/>
    </location>
</feature>
<keyword evidence="15 16" id="KW-1208">Phospholipid metabolism</keyword>
<dbReference type="InterPro" id="IPR000374">
    <property type="entry name" value="PC_trans"/>
</dbReference>
<comment type="pathway">
    <text evidence="4">Lipid metabolism.</text>
</comment>
<dbReference type="GO" id="GO:0004605">
    <property type="term" value="F:phosphatidate cytidylyltransferase activity"/>
    <property type="evidence" value="ECO:0007669"/>
    <property type="project" value="UniProtKB-UniRule"/>
</dbReference>
<evidence type="ECO:0000256" key="3">
    <source>
        <dbReference type="ARBA" id="ARBA00005119"/>
    </source>
</evidence>
<keyword evidence="10 16" id="KW-0548">Nucleotidyltransferase</keyword>
<dbReference type="EMBL" id="CAJNYU010003023">
    <property type="protein sequence ID" value="CAF3620734.1"/>
    <property type="molecule type" value="Genomic_DNA"/>
</dbReference>